<protein>
    <submittedName>
        <fullName evidence="2">Putative ribosomal N-acetyltransferase YdaF</fullName>
    </submittedName>
</protein>
<dbReference type="PANTHER" id="PTHR43610">
    <property type="entry name" value="BLL6696 PROTEIN"/>
    <property type="match status" value="1"/>
</dbReference>
<proteinExistence type="predicted"/>
<evidence type="ECO:0000259" key="1">
    <source>
        <dbReference type="PROSITE" id="PS51186"/>
    </source>
</evidence>
<dbReference type="InterPro" id="IPR000182">
    <property type="entry name" value="GNAT_dom"/>
</dbReference>
<dbReference type="InterPro" id="IPR016181">
    <property type="entry name" value="Acyl_CoA_acyltransferase"/>
</dbReference>
<organism evidence="2 3">
    <name type="scientific">Clavibacter michiganensis</name>
    <dbReference type="NCBI Taxonomy" id="28447"/>
    <lineage>
        <taxon>Bacteria</taxon>
        <taxon>Bacillati</taxon>
        <taxon>Actinomycetota</taxon>
        <taxon>Actinomycetes</taxon>
        <taxon>Micrococcales</taxon>
        <taxon>Microbacteriaceae</taxon>
        <taxon>Clavibacter</taxon>
    </lineage>
</organism>
<dbReference type="SUPFAM" id="SSF55729">
    <property type="entry name" value="Acyl-CoA N-acyltransferases (Nat)"/>
    <property type="match status" value="1"/>
</dbReference>
<comment type="caution">
    <text evidence="2">The sequence shown here is derived from an EMBL/GenBank/DDBJ whole genome shotgun (WGS) entry which is preliminary data.</text>
</comment>
<evidence type="ECO:0000313" key="3">
    <source>
        <dbReference type="Proteomes" id="UP000195101"/>
    </source>
</evidence>
<gene>
    <name evidence="2" type="primary">ydaF_2</name>
    <name evidence="2" type="ORF">BFL37_05090</name>
</gene>
<keyword evidence="2" id="KW-0808">Transferase</keyword>
<dbReference type="EMBL" id="MDJZ01000006">
    <property type="protein sequence ID" value="OUE26765.1"/>
    <property type="molecule type" value="Genomic_DNA"/>
</dbReference>
<dbReference type="PANTHER" id="PTHR43610:SF1">
    <property type="entry name" value="N-ACETYLTRANSFERASE DOMAIN-CONTAINING PROTEIN"/>
    <property type="match status" value="1"/>
</dbReference>
<dbReference type="RefSeq" id="WP_086514076.1">
    <property type="nucleotide sequence ID" value="NZ_MDJZ01000006.1"/>
</dbReference>
<sequence>MTASVPAPVPLVGTHVRLDPLTPEHLPALRAAIAHPAVFAGGFGGGPAGLRADPAGFDAWARGYFRWDDLPTAVILVGGPHDGELVGTTSLTDLDTRRERAHLGWTAYDPRVWGTVVNAEAKRLLLGLAFDAGFGRVKLQADAGNARSRAAILKLGATFEGVCRRDQMRADGSWRDAAIHSILADEWPAVRAGLDARIAAHEGRPVLFRTPPAS</sequence>
<keyword evidence="3" id="KW-1185">Reference proteome</keyword>
<dbReference type="GO" id="GO:0016747">
    <property type="term" value="F:acyltransferase activity, transferring groups other than amino-acyl groups"/>
    <property type="evidence" value="ECO:0007669"/>
    <property type="project" value="InterPro"/>
</dbReference>
<dbReference type="PROSITE" id="PS51186">
    <property type="entry name" value="GNAT"/>
    <property type="match status" value="1"/>
</dbReference>
<dbReference type="Gene3D" id="3.40.630.30">
    <property type="match status" value="1"/>
</dbReference>
<evidence type="ECO:0000313" key="2">
    <source>
        <dbReference type="EMBL" id="OUE26765.1"/>
    </source>
</evidence>
<accession>A0A251YRC6</accession>
<dbReference type="Proteomes" id="UP000195101">
    <property type="component" value="Unassembled WGS sequence"/>
</dbReference>
<feature type="domain" description="N-acetyltransferase" evidence="1">
    <location>
        <begin position="16"/>
        <end position="185"/>
    </location>
</feature>
<reference evidence="2 3" key="1">
    <citation type="submission" date="2016-08" db="EMBL/GenBank/DDBJ databases">
        <title>Genome sequence of Clavibacter michiganensis spp strain CFBP8019.</title>
        <authorList>
            <person name="Thapa S.P."/>
            <person name="Coaker G."/>
            <person name="Jacques M.-A."/>
        </authorList>
    </citation>
    <scope>NUCLEOTIDE SEQUENCE [LARGE SCALE GENOMIC DNA]</scope>
    <source>
        <strain evidence="2">CFBP8019</strain>
    </source>
</reference>
<dbReference type="Pfam" id="PF13302">
    <property type="entry name" value="Acetyltransf_3"/>
    <property type="match status" value="1"/>
</dbReference>
<dbReference type="AlphaFoldDB" id="A0A251YRC6"/>
<dbReference type="OrthoDB" id="9795199at2"/>
<name>A0A251YRC6_9MICO</name>